<feature type="chain" id="PRO_5028938178" evidence="1">
    <location>
        <begin position="29"/>
        <end position="199"/>
    </location>
</feature>
<evidence type="ECO:0000313" key="2">
    <source>
        <dbReference type="EMBL" id="QNI33179.1"/>
    </source>
</evidence>
<reference evidence="2 3" key="1">
    <citation type="submission" date="2020-08" db="EMBL/GenBank/DDBJ databases">
        <title>Edaphobacter telluris sp. nov. and Acidobacterium dinghuensis sp. nov., two acidobacteria isolated from forest soil.</title>
        <authorList>
            <person name="Fu J."/>
            <person name="Qiu L."/>
        </authorList>
    </citation>
    <scope>NUCLEOTIDE SEQUENCE [LARGE SCALE GENOMIC DNA]</scope>
    <source>
        <strain evidence="2">4Y35</strain>
    </source>
</reference>
<evidence type="ECO:0000313" key="3">
    <source>
        <dbReference type="Proteomes" id="UP000515312"/>
    </source>
</evidence>
<dbReference type="AlphaFoldDB" id="A0A7G8BKV9"/>
<organism evidence="2 3">
    <name type="scientific">Alloacidobacterium dinghuense</name>
    <dbReference type="NCBI Taxonomy" id="2763107"/>
    <lineage>
        <taxon>Bacteria</taxon>
        <taxon>Pseudomonadati</taxon>
        <taxon>Acidobacteriota</taxon>
        <taxon>Terriglobia</taxon>
        <taxon>Terriglobales</taxon>
        <taxon>Acidobacteriaceae</taxon>
        <taxon>Alloacidobacterium</taxon>
    </lineage>
</organism>
<evidence type="ECO:0000256" key="1">
    <source>
        <dbReference type="SAM" id="SignalP"/>
    </source>
</evidence>
<feature type="signal peptide" evidence="1">
    <location>
        <begin position="1"/>
        <end position="28"/>
    </location>
</feature>
<keyword evidence="1" id="KW-0732">Signal</keyword>
<dbReference type="KEGG" id="adin:H7849_04200"/>
<accession>A0A7G8BKV9</accession>
<sequence length="199" mass="20301">MHISRVSPIRVLCAVLVFLAGLAPAAVAQENMVTIPAGTTIMVRMLDSIDSSQNPQGYRFTTVLETNIAVNGTVIVPAGNTVYGRLAVAEQAGRATGSSNLQLELTDIVVNGTGYPIYTSDYEVKGSSSTKRSAKRLLGGAGLGAIIGGIAGNAGMGAAIGVTAGAVGSIAQKGQSIKVPSETLISFRLQQPASLPAPY</sequence>
<name>A0A7G8BKV9_9BACT</name>
<proteinExistence type="predicted"/>
<gene>
    <name evidence="2" type="ORF">H7849_04200</name>
</gene>
<dbReference type="Proteomes" id="UP000515312">
    <property type="component" value="Chromosome"/>
</dbReference>
<protein>
    <submittedName>
        <fullName evidence="2">Uncharacterized protein</fullName>
    </submittedName>
</protein>
<dbReference type="RefSeq" id="WP_186744401.1">
    <property type="nucleotide sequence ID" value="NZ_CP060394.1"/>
</dbReference>
<keyword evidence="3" id="KW-1185">Reference proteome</keyword>
<dbReference type="EMBL" id="CP060394">
    <property type="protein sequence ID" value="QNI33179.1"/>
    <property type="molecule type" value="Genomic_DNA"/>
</dbReference>